<feature type="region of interest" description="Disordered" evidence="1">
    <location>
        <begin position="1"/>
        <end position="106"/>
    </location>
</feature>
<feature type="compositionally biased region" description="Low complexity" evidence="1">
    <location>
        <begin position="925"/>
        <end position="936"/>
    </location>
</feature>
<feature type="region of interest" description="Disordered" evidence="1">
    <location>
        <begin position="134"/>
        <end position="166"/>
    </location>
</feature>
<name>A0AAJ5YZN3_9BASI</name>
<evidence type="ECO:0000313" key="3">
    <source>
        <dbReference type="Proteomes" id="UP001217582"/>
    </source>
</evidence>
<accession>A0AAJ5YZN3</accession>
<feature type="region of interest" description="Disordered" evidence="1">
    <location>
        <begin position="196"/>
        <end position="426"/>
    </location>
</feature>
<feature type="compositionally biased region" description="Basic residues" evidence="1">
    <location>
        <begin position="937"/>
        <end position="956"/>
    </location>
</feature>
<feature type="compositionally biased region" description="Basic and acidic residues" evidence="1">
    <location>
        <begin position="246"/>
        <end position="274"/>
    </location>
</feature>
<reference evidence="2 3" key="1">
    <citation type="submission" date="2023-03" db="EMBL/GenBank/DDBJ databases">
        <title>Mating type loci evolution in Malassezia.</title>
        <authorList>
            <person name="Coelho M.A."/>
        </authorList>
    </citation>
    <scope>NUCLEOTIDE SEQUENCE [LARGE SCALE GENOMIC DNA]</scope>
    <source>
        <strain evidence="2 3">CBS 13387</strain>
    </source>
</reference>
<evidence type="ECO:0000256" key="1">
    <source>
        <dbReference type="SAM" id="MobiDB-lite"/>
    </source>
</evidence>
<feature type="compositionally biased region" description="Pro residues" evidence="1">
    <location>
        <begin position="224"/>
        <end position="236"/>
    </location>
</feature>
<evidence type="ECO:0000313" key="2">
    <source>
        <dbReference type="EMBL" id="WFD15227.1"/>
    </source>
</evidence>
<protein>
    <submittedName>
        <fullName evidence="2">Uncharacterized protein</fullName>
    </submittedName>
</protein>
<organism evidence="2 3">
    <name type="scientific">Malassezia arunalokei</name>
    <dbReference type="NCBI Taxonomy" id="1514897"/>
    <lineage>
        <taxon>Eukaryota</taxon>
        <taxon>Fungi</taxon>
        <taxon>Dikarya</taxon>
        <taxon>Basidiomycota</taxon>
        <taxon>Ustilaginomycotina</taxon>
        <taxon>Malasseziomycetes</taxon>
        <taxon>Malasseziales</taxon>
        <taxon>Malasseziaceae</taxon>
        <taxon>Malassezia</taxon>
    </lineage>
</organism>
<dbReference type="Proteomes" id="UP001217582">
    <property type="component" value="Chromosome 2"/>
</dbReference>
<feature type="compositionally biased region" description="Low complexity" evidence="1">
    <location>
        <begin position="957"/>
        <end position="970"/>
    </location>
</feature>
<keyword evidence="3" id="KW-1185">Reference proteome</keyword>
<dbReference type="EMBL" id="CP119917">
    <property type="protein sequence ID" value="WFD15227.1"/>
    <property type="molecule type" value="Genomic_DNA"/>
</dbReference>
<feature type="compositionally biased region" description="Basic and acidic residues" evidence="1">
    <location>
        <begin position="310"/>
        <end position="338"/>
    </location>
</feature>
<feature type="region of interest" description="Disordered" evidence="1">
    <location>
        <begin position="854"/>
        <end position="884"/>
    </location>
</feature>
<proteinExistence type="predicted"/>
<feature type="region of interest" description="Disordered" evidence="1">
    <location>
        <begin position="921"/>
        <end position="994"/>
    </location>
</feature>
<feature type="compositionally biased region" description="Polar residues" evidence="1">
    <location>
        <begin position="461"/>
        <end position="473"/>
    </location>
</feature>
<feature type="compositionally biased region" description="Acidic residues" evidence="1">
    <location>
        <begin position="299"/>
        <end position="309"/>
    </location>
</feature>
<dbReference type="AlphaFoldDB" id="A0AAJ5YZN3"/>
<feature type="compositionally biased region" description="Acidic residues" evidence="1">
    <location>
        <begin position="339"/>
        <end position="374"/>
    </location>
</feature>
<feature type="compositionally biased region" description="Polar residues" evidence="1">
    <location>
        <begin position="21"/>
        <end position="40"/>
    </location>
</feature>
<feature type="compositionally biased region" description="Polar residues" evidence="1">
    <location>
        <begin position="413"/>
        <end position="422"/>
    </location>
</feature>
<feature type="region of interest" description="Disordered" evidence="1">
    <location>
        <begin position="443"/>
        <end position="533"/>
    </location>
</feature>
<gene>
    <name evidence="2" type="ORF">MARU1_001243</name>
</gene>
<feature type="compositionally biased region" description="Low complexity" evidence="1">
    <location>
        <begin position="90"/>
        <end position="101"/>
    </location>
</feature>
<sequence>MVYALPRKSRAHSDQLAHSPPDTSRSVNDLKNVLDASTQPHRFGHSDHGVSSSTPHRARPAAFSQTVRLTPMTPRRSLRPYSEQSTQPWSNASRQSASAQSHRVPAMSILEDDVPTASFARDFVEAPSLSRAPFVPQRRSADNPSHLAQRPASPASSTDDPLLLHDPTLTNMSMRAAQGDASLLAMVRRFEQEDMGITEPVSMTPKRPLSSRRDVSTPLRRTPKPAPKLTPKPTPKATPSLYDRTLGVKERIALIRSPDKSMSRVEQSEVHSPEPDLDLQPELESELEPERKVVVEQEPGLEPELEWEPEPEREPQREPERQEIEREPELEPDMHSELDLEPEPEPEPEPDPEPEPELEPDLEPAEEPESEPEAVLEPNAKASPSLTRFNTEKEVLAAPPTHAMSAFDPSIPDQVNSSQSLRQGHASREPVFIDFLHVNDEHVNASSQEPMDHDTSWFERPSQSEPQSYTPPSRHTPIPEWRASPSVEASTRKQLRQNLGTPSEKSVRQERSGLPALSHEPKRWEDDPEDVDDLPDEALEALDILEDELRQKSSDPVPQSPLPNDVSVHSARIRSLSPSKSPHSAMRVSAQDVSLDDTPEEEAPMVVWSLPLQAPAAPSTAAEEDASLGDLSASLSASSHSRALMLSRTRPTSCVEISSLDPVAAARAAAILKVHHKYIQEGWLGDTSTLPHMNPDLASLFHAAELDLRHSTQPTPRVPGAYAPRASLPPQLDSHALRPQAQAGHWSEFAWMELDRHLRSYVPEEAMDKAAAVLDLDIDQVILQFLEAQGLEPDDLHGDWTLTRLYARVPALQARYVREMEQDVTEEMQEKSFQLLSQRKRTHDVLLDSPQYVRGAHSTPVMPPSPAKAEKNVAPESSVLSQSNHSFVPTDDVMIEAGHVPKRMRTHGPRPSSVMSKLWSWVSGSPSSQQQQPSAAARHHRPPASRLPRPRRRQPRRSAAPPSSVVTSATHAGPRADWMQNELEDEAMSASSHA</sequence>
<feature type="compositionally biased region" description="Acidic residues" evidence="1">
    <location>
        <begin position="275"/>
        <end position="287"/>
    </location>
</feature>